<evidence type="ECO:0000256" key="8">
    <source>
        <dbReference type="ARBA" id="ARBA00023049"/>
    </source>
</evidence>
<dbReference type="InterPro" id="IPR024571">
    <property type="entry name" value="ERAP1-like_C_dom"/>
</dbReference>
<feature type="domain" description="Aminopeptidase N-like N-terminal" evidence="16">
    <location>
        <begin position="34"/>
        <end position="213"/>
    </location>
</feature>
<evidence type="ECO:0000313" key="18">
    <source>
        <dbReference type="Proteomes" id="UP000228767"/>
    </source>
</evidence>
<evidence type="ECO:0000256" key="6">
    <source>
        <dbReference type="ARBA" id="ARBA00022801"/>
    </source>
</evidence>
<dbReference type="InterPro" id="IPR027268">
    <property type="entry name" value="Peptidase_M4/M1_CTD_sf"/>
</dbReference>
<dbReference type="SUPFAM" id="SSF55486">
    <property type="entry name" value="Metalloproteases ('zincins'), catalytic domain"/>
    <property type="match status" value="1"/>
</dbReference>
<dbReference type="Pfam" id="PF11838">
    <property type="entry name" value="ERAP1_C"/>
    <property type="match status" value="1"/>
</dbReference>
<dbReference type="GO" id="GO:0042277">
    <property type="term" value="F:peptide binding"/>
    <property type="evidence" value="ECO:0007669"/>
    <property type="project" value="TreeGrafter"/>
</dbReference>
<keyword evidence="3 12" id="KW-0031">Aminopeptidase</keyword>
<evidence type="ECO:0000259" key="14">
    <source>
        <dbReference type="Pfam" id="PF01433"/>
    </source>
</evidence>
<evidence type="ECO:0000256" key="9">
    <source>
        <dbReference type="PIRSR" id="PIRSR634016-1"/>
    </source>
</evidence>
<evidence type="ECO:0000256" key="4">
    <source>
        <dbReference type="ARBA" id="ARBA00022670"/>
    </source>
</evidence>
<dbReference type="Gene3D" id="2.60.40.1730">
    <property type="entry name" value="tricorn interacting facor f3 domain"/>
    <property type="match status" value="1"/>
</dbReference>
<proteinExistence type="inferred from homology"/>
<dbReference type="PANTHER" id="PTHR11533:SF174">
    <property type="entry name" value="PUROMYCIN-SENSITIVE AMINOPEPTIDASE-RELATED"/>
    <property type="match status" value="1"/>
</dbReference>
<dbReference type="EMBL" id="PCYI01000017">
    <property type="protein sequence ID" value="PIR44894.1"/>
    <property type="molecule type" value="Genomic_DNA"/>
</dbReference>
<keyword evidence="7 10" id="KW-0862">Zinc</keyword>
<dbReference type="GO" id="GO:0070006">
    <property type="term" value="F:metalloaminopeptidase activity"/>
    <property type="evidence" value="ECO:0007669"/>
    <property type="project" value="TreeGrafter"/>
</dbReference>
<dbReference type="Gene3D" id="1.25.50.20">
    <property type="match status" value="1"/>
</dbReference>
<dbReference type="GO" id="GO:0008270">
    <property type="term" value="F:zinc ion binding"/>
    <property type="evidence" value="ECO:0007669"/>
    <property type="project" value="UniProtKB-UniRule"/>
</dbReference>
<feature type="active site" description="Proton acceptor" evidence="9">
    <location>
        <position position="321"/>
    </location>
</feature>
<dbReference type="PANTHER" id="PTHR11533">
    <property type="entry name" value="PROTEASE M1 ZINC METALLOPROTEASE"/>
    <property type="match status" value="1"/>
</dbReference>
<evidence type="ECO:0000256" key="10">
    <source>
        <dbReference type="PIRSR" id="PIRSR634016-3"/>
    </source>
</evidence>
<dbReference type="GO" id="GO:0005615">
    <property type="term" value="C:extracellular space"/>
    <property type="evidence" value="ECO:0007669"/>
    <property type="project" value="TreeGrafter"/>
</dbReference>
<dbReference type="PRINTS" id="PR00756">
    <property type="entry name" value="ALADIPTASE"/>
</dbReference>
<comment type="similarity">
    <text evidence="2 12">Belongs to the peptidase M1 family.</text>
</comment>
<reference evidence="17 18" key="1">
    <citation type="submission" date="2017-09" db="EMBL/GenBank/DDBJ databases">
        <title>Depth-based differentiation of microbial function through sediment-hosted aquifers and enrichment of novel symbionts in the deep terrestrial subsurface.</title>
        <authorList>
            <person name="Probst A.J."/>
            <person name="Ladd B."/>
            <person name="Jarett J.K."/>
            <person name="Geller-Mcgrath D.E."/>
            <person name="Sieber C.M."/>
            <person name="Emerson J.B."/>
            <person name="Anantharaman K."/>
            <person name="Thomas B.C."/>
            <person name="Malmstrom R."/>
            <person name="Stieglmeier M."/>
            <person name="Klingl A."/>
            <person name="Woyke T."/>
            <person name="Ryan C.M."/>
            <person name="Banfield J.F."/>
        </authorList>
    </citation>
    <scope>NUCLEOTIDE SEQUENCE [LARGE SCALE GENOMIC DNA]</scope>
    <source>
        <strain evidence="17">CG10_big_fil_rev_8_21_14_0_10_51_16</strain>
    </source>
</reference>
<sequence length="877" mass="99374">MSSPNKQTKTNSRMSKKKVSPASTSHRLSPHVRPERYRIHIEPDIPGGTFVGTAHIDLLIAKPTREIHFHANELVVHGAELESSENLKPHTIGYDIERESVVLHFEQPVSGAHTLALDYAGKINEHLVGFYRSTYTVKGETRHLATTQFEATDARRAFPCIDEPSHKATYELSFTVEKQHTVISNTHETAMTELENGKRHIQFAPTPKMSSYLAAFVVGEFEHLEGRSKRGVRVRVNTTPGKKHQGAYALDVTLRILDFYETYFGVPYPLDTLDLIAIPDFSSAAMENWGAITFREPALLVDSKNSSSAIKQRVVEVIAHELAHMWFGNLVTMEWWTHLWLNEGFATWMSYNAMDHLFPEWRVWTQFISNEYAMALELDGLTSTHAIEIPVKHPREIREIFDTISYLKGASVIRMIADYLGEKKFRAGLRLYMLRHAYGNTETEDLWDALSTVSGEDVRAIMKEWTGKPGYPLVKIKKHPKGLLVEQERFFASEVERKVSKDGTLWKIPTTISIGKETKLKRLLLGKKRELLPIDWDKSSWVKLNFKHSTLCRTHYDEALFLGVKEAKFTKELKARDRIGFLGDLMASARSGVASNNDLVQALNWFADERYYTIWVAISGTLGALSGLLSGTSLEPAFKEYARGLYSPVAHSLGWKSKRGEGHLEAKQRGLIIGGAGIFGVPEIVREARARFEAHAKHKKQIEPDLRSAVYATVALHGGEKEWKQMLALYDETELQEEKSRLAQAMVLFRQPKLIARSISFAVGPKVRLQDSVHVLVAMARGNDKARQTLWNYLETNWEKQSARFQSGLTYFARLINALLSGMTGPGELQEAEQFLKKHMWKGGERAVAQAIENGKANTAWKKRAVRELKSYFTKGK</sequence>
<evidence type="ECO:0000256" key="7">
    <source>
        <dbReference type="ARBA" id="ARBA00022833"/>
    </source>
</evidence>
<dbReference type="FunFam" id="1.10.390.10:FF:000001">
    <property type="entry name" value="Aminopeptidase"/>
    <property type="match status" value="1"/>
</dbReference>
<dbReference type="InterPro" id="IPR034016">
    <property type="entry name" value="M1_APN-typ"/>
</dbReference>
<evidence type="ECO:0000259" key="16">
    <source>
        <dbReference type="Pfam" id="PF17900"/>
    </source>
</evidence>
<dbReference type="GO" id="GO:0005737">
    <property type="term" value="C:cytoplasm"/>
    <property type="evidence" value="ECO:0007669"/>
    <property type="project" value="TreeGrafter"/>
</dbReference>
<dbReference type="EC" id="3.4.11.-" evidence="12"/>
<dbReference type="Gene3D" id="1.10.390.10">
    <property type="entry name" value="Neutral Protease Domain 2"/>
    <property type="match status" value="1"/>
</dbReference>
<comment type="cofactor">
    <cofactor evidence="10 12">
        <name>Zn(2+)</name>
        <dbReference type="ChEBI" id="CHEBI:29105"/>
    </cofactor>
    <text evidence="10 12">Binds 1 zinc ion per subunit.</text>
</comment>
<feature type="domain" description="Peptidase M1 membrane alanine aminopeptidase" evidence="14">
    <location>
        <begin position="248"/>
        <end position="465"/>
    </location>
</feature>
<feature type="compositionally biased region" description="Polar residues" evidence="13">
    <location>
        <begin position="1"/>
        <end position="13"/>
    </location>
</feature>
<dbReference type="InterPro" id="IPR001930">
    <property type="entry name" value="Peptidase_M1"/>
</dbReference>
<dbReference type="InterPro" id="IPR042097">
    <property type="entry name" value="Aminopeptidase_N-like_N_sf"/>
</dbReference>
<gene>
    <name evidence="17" type="ORF">COV10_02350</name>
</gene>
<keyword evidence="5 10" id="KW-0479">Metal-binding</keyword>
<keyword evidence="6 12" id="KW-0378">Hydrolase</keyword>
<dbReference type="GO" id="GO:0043171">
    <property type="term" value="P:peptide catabolic process"/>
    <property type="evidence" value="ECO:0007669"/>
    <property type="project" value="TreeGrafter"/>
</dbReference>
<evidence type="ECO:0000256" key="13">
    <source>
        <dbReference type="SAM" id="MobiDB-lite"/>
    </source>
</evidence>
<evidence type="ECO:0000256" key="2">
    <source>
        <dbReference type="ARBA" id="ARBA00010136"/>
    </source>
</evidence>
<name>A0A2H0RFU4_9BACT</name>
<evidence type="ECO:0000256" key="11">
    <source>
        <dbReference type="PIRSR" id="PIRSR634016-4"/>
    </source>
</evidence>
<dbReference type="InterPro" id="IPR014782">
    <property type="entry name" value="Peptidase_M1_dom"/>
</dbReference>
<dbReference type="Proteomes" id="UP000228767">
    <property type="component" value="Unassembled WGS sequence"/>
</dbReference>
<feature type="region of interest" description="Disordered" evidence="13">
    <location>
        <begin position="1"/>
        <end position="33"/>
    </location>
</feature>
<dbReference type="GO" id="GO:0016285">
    <property type="term" value="F:alanyl aminopeptidase activity"/>
    <property type="evidence" value="ECO:0007669"/>
    <property type="project" value="UniProtKB-EC"/>
</dbReference>
<feature type="binding site" evidence="10">
    <location>
        <position position="320"/>
    </location>
    <ligand>
        <name>Zn(2+)</name>
        <dbReference type="ChEBI" id="CHEBI:29105"/>
        <note>catalytic</note>
    </ligand>
</feature>
<keyword evidence="8 12" id="KW-0482">Metalloprotease</keyword>
<comment type="catalytic activity">
    <reaction evidence="1">
        <text>Release of an N-terminal amino acid, Xaa-|-Yaa- from a peptide, amide or arylamide. Xaa is preferably Ala, but may be most amino acids including Pro (slow action). When a terminal hydrophobic residue is followed by a prolyl residue, the two may be released as an intact Xaa-Pro dipeptide.</text>
        <dbReference type="EC" id="3.4.11.2"/>
    </reaction>
</comment>
<dbReference type="GO" id="GO:0006508">
    <property type="term" value="P:proteolysis"/>
    <property type="evidence" value="ECO:0007669"/>
    <property type="project" value="UniProtKB-KW"/>
</dbReference>
<dbReference type="InterPro" id="IPR045357">
    <property type="entry name" value="Aminopeptidase_N-like_N"/>
</dbReference>
<feature type="binding site" evidence="10">
    <location>
        <position position="324"/>
    </location>
    <ligand>
        <name>Zn(2+)</name>
        <dbReference type="ChEBI" id="CHEBI:29105"/>
        <note>catalytic</note>
    </ligand>
</feature>
<protein>
    <recommendedName>
        <fullName evidence="12">Aminopeptidase</fullName>
        <ecNumber evidence="12">3.4.11.-</ecNumber>
    </recommendedName>
</protein>
<evidence type="ECO:0000256" key="12">
    <source>
        <dbReference type="RuleBase" id="RU364040"/>
    </source>
</evidence>
<feature type="site" description="Transition state stabilizer" evidence="11">
    <location>
        <position position="406"/>
    </location>
</feature>
<dbReference type="GO" id="GO:0016020">
    <property type="term" value="C:membrane"/>
    <property type="evidence" value="ECO:0007669"/>
    <property type="project" value="TreeGrafter"/>
</dbReference>
<evidence type="ECO:0000256" key="3">
    <source>
        <dbReference type="ARBA" id="ARBA00022438"/>
    </source>
</evidence>
<dbReference type="Pfam" id="PF17900">
    <property type="entry name" value="Peptidase_M1_N"/>
    <property type="match status" value="1"/>
</dbReference>
<dbReference type="CDD" id="cd09601">
    <property type="entry name" value="M1_APN-Q_like"/>
    <property type="match status" value="1"/>
</dbReference>
<feature type="domain" description="ERAP1-like C-terminal" evidence="15">
    <location>
        <begin position="541"/>
        <end position="855"/>
    </location>
</feature>
<dbReference type="SUPFAM" id="SSF63737">
    <property type="entry name" value="Leukotriene A4 hydrolase N-terminal domain"/>
    <property type="match status" value="1"/>
</dbReference>
<feature type="binding site" evidence="10">
    <location>
        <position position="343"/>
    </location>
    <ligand>
        <name>Zn(2+)</name>
        <dbReference type="ChEBI" id="CHEBI:29105"/>
        <note>catalytic</note>
    </ligand>
</feature>
<evidence type="ECO:0000256" key="1">
    <source>
        <dbReference type="ARBA" id="ARBA00000098"/>
    </source>
</evidence>
<evidence type="ECO:0000259" key="15">
    <source>
        <dbReference type="Pfam" id="PF11838"/>
    </source>
</evidence>
<organism evidence="17 18">
    <name type="scientific">Candidatus Vogelbacteria bacterium CG10_big_fil_rev_8_21_14_0_10_51_16</name>
    <dbReference type="NCBI Taxonomy" id="1975045"/>
    <lineage>
        <taxon>Bacteria</taxon>
        <taxon>Candidatus Vogeliibacteriota</taxon>
    </lineage>
</organism>
<evidence type="ECO:0000313" key="17">
    <source>
        <dbReference type="EMBL" id="PIR44894.1"/>
    </source>
</evidence>
<accession>A0A2H0RFU4</accession>
<evidence type="ECO:0000256" key="5">
    <source>
        <dbReference type="ARBA" id="ARBA00022723"/>
    </source>
</evidence>
<keyword evidence="4 12" id="KW-0645">Protease</keyword>
<dbReference type="Gene3D" id="2.60.40.1910">
    <property type="match status" value="1"/>
</dbReference>
<dbReference type="InterPro" id="IPR050344">
    <property type="entry name" value="Peptidase_M1_aminopeptidases"/>
</dbReference>
<dbReference type="Pfam" id="PF01433">
    <property type="entry name" value="Peptidase_M1"/>
    <property type="match status" value="1"/>
</dbReference>
<comment type="caution">
    <text evidence="17">The sequence shown here is derived from an EMBL/GenBank/DDBJ whole genome shotgun (WGS) entry which is preliminary data.</text>
</comment>
<dbReference type="AlphaFoldDB" id="A0A2H0RFU4"/>